<evidence type="ECO:0000313" key="5">
    <source>
        <dbReference type="Proteomes" id="UP000245783"/>
    </source>
</evidence>
<dbReference type="Gene3D" id="2.40.50.140">
    <property type="entry name" value="Nucleic acid-binding proteins"/>
    <property type="match status" value="1"/>
</dbReference>
<dbReference type="GeneID" id="37036087"/>
<organism evidence="4 5">
    <name type="scientific">Ceraceosorus guamensis</name>
    <dbReference type="NCBI Taxonomy" id="1522189"/>
    <lineage>
        <taxon>Eukaryota</taxon>
        <taxon>Fungi</taxon>
        <taxon>Dikarya</taxon>
        <taxon>Basidiomycota</taxon>
        <taxon>Ustilaginomycotina</taxon>
        <taxon>Exobasidiomycetes</taxon>
        <taxon>Ceraceosorales</taxon>
        <taxon>Ceraceosoraceae</taxon>
        <taxon>Ceraceosorus</taxon>
    </lineage>
</organism>
<keyword evidence="1 2" id="KW-0238">DNA-binding</keyword>
<dbReference type="SUPFAM" id="SSF50249">
    <property type="entry name" value="Nucleic acid-binding proteins"/>
    <property type="match status" value="1"/>
</dbReference>
<feature type="region of interest" description="Disordered" evidence="3">
    <location>
        <begin position="120"/>
        <end position="156"/>
    </location>
</feature>
<evidence type="ECO:0000256" key="1">
    <source>
        <dbReference type="ARBA" id="ARBA00023125"/>
    </source>
</evidence>
<dbReference type="RefSeq" id="XP_025368684.1">
    <property type="nucleotide sequence ID" value="XM_025514217.1"/>
</dbReference>
<dbReference type="InterPro" id="IPR012340">
    <property type="entry name" value="NA-bd_OB-fold"/>
</dbReference>
<dbReference type="STRING" id="1522189.A0A316VW57"/>
<dbReference type="GO" id="GO:0003697">
    <property type="term" value="F:single-stranded DNA binding"/>
    <property type="evidence" value="ECO:0007669"/>
    <property type="project" value="InterPro"/>
</dbReference>
<feature type="region of interest" description="Disordered" evidence="3">
    <location>
        <begin position="48"/>
        <end position="85"/>
    </location>
</feature>
<dbReference type="PROSITE" id="PS50935">
    <property type="entry name" value="SSB"/>
    <property type="match status" value="1"/>
</dbReference>
<dbReference type="EMBL" id="KZ819391">
    <property type="protein sequence ID" value="PWN41524.1"/>
    <property type="molecule type" value="Genomic_DNA"/>
</dbReference>
<keyword evidence="5" id="KW-1185">Reference proteome</keyword>
<proteinExistence type="predicted"/>
<dbReference type="AlphaFoldDB" id="A0A316VW57"/>
<dbReference type="InParanoid" id="A0A316VW57"/>
<reference evidence="4 5" key="1">
    <citation type="journal article" date="2018" name="Mol. Biol. Evol.">
        <title>Broad Genomic Sampling Reveals a Smut Pathogenic Ancestry of the Fungal Clade Ustilaginomycotina.</title>
        <authorList>
            <person name="Kijpornyongpan T."/>
            <person name="Mondo S.J."/>
            <person name="Barry K."/>
            <person name="Sandor L."/>
            <person name="Lee J."/>
            <person name="Lipzen A."/>
            <person name="Pangilinan J."/>
            <person name="LaButti K."/>
            <person name="Hainaut M."/>
            <person name="Henrissat B."/>
            <person name="Grigoriev I.V."/>
            <person name="Spatafora J.W."/>
            <person name="Aime M.C."/>
        </authorList>
    </citation>
    <scope>NUCLEOTIDE SEQUENCE [LARGE SCALE GENOMIC DNA]</scope>
    <source>
        <strain evidence="4 5">MCA 4658</strain>
    </source>
</reference>
<evidence type="ECO:0000313" key="4">
    <source>
        <dbReference type="EMBL" id="PWN41524.1"/>
    </source>
</evidence>
<dbReference type="CDD" id="cd04496">
    <property type="entry name" value="SSB_OBF"/>
    <property type="match status" value="1"/>
</dbReference>
<dbReference type="InterPro" id="IPR000424">
    <property type="entry name" value="Primosome_PriB/ssb"/>
</dbReference>
<gene>
    <name evidence="4" type="ORF">IE81DRAFT_324382</name>
</gene>
<evidence type="ECO:0000256" key="3">
    <source>
        <dbReference type="SAM" id="MobiDB-lite"/>
    </source>
</evidence>
<name>A0A316VW57_9BASI</name>
<evidence type="ECO:0000256" key="2">
    <source>
        <dbReference type="PROSITE-ProRule" id="PRU00252"/>
    </source>
</evidence>
<feature type="compositionally biased region" description="Basic and acidic residues" evidence="3">
    <location>
        <begin position="48"/>
        <end position="59"/>
    </location>
</feature>
<dbReference type="FunCoup" id="A0A316VW57">
    <property type="interactions" value="27"/>
</dbReference>
<feature type="compositionally biased region" description="Polar residues" evidence="3">
    <location>
        <begin position="132"/>
        <end position="145"/>
    </location>
</feature>
<dbReference type="OrthoDB" id="1078367at2759"/>
<accession>A0A316VW57</accession>
<sequence>MSFLSALRSSAGSLASQQMPARACFSSSATARDLARMQLLGRLTADPEIRPTKAGKEYARYTVATTDPLGPPDENGERPPPTTSYHKVFAFGDNAVQRLQNVKKGFQVLVDADFRISRLPGSEEEGGEGAPAQTNILIQHRSLQVVSKPRSEAPPS</sequence>
<dbReference type="Proteomes" id="UP000245783">
    <property type="component" value="Unassembled WGS sequence"/>
</dbReference>
<protein>
    <submittedName>
        <fullName evidence="4">Nucleic acid-binding protein</fullName>
    </submittedName>
</protein>
<dbReference type="Pfam" id="PF00436">
    <property type="entry name" value="SSB"/>
    <property type="match status" value="1"/>
</dbReference>